<dbReference type="EMBL" id="SLWM01000008">
    <property type="protein sequence ID" value="TCO21088.1"/>
    <property type="molecule type" value="Genomic_DNA"/>
</dbReference>
<evidence type="ECO:0000313" key="3">
    <source>
        <dbReference type="Proteomes" id="UP000295818"/>
    </source>
</evidence>
<keyword evidence="3" id="KW-1185">Reference proteome</keyword>
<dbReference type="Proteomes" id="UP000295818">
    <property type="component" value="Unassembled WGS sequence"/>
</dbReference>
<accession>A0ABY2BIF4</accession>
<gene>
    <name evidence="2" type="ORF">EV644_108302</name>
</gene>
<reference evidence="2 3" key="1">
    <citation type="journal article" date="2015" name="Stand. Genomic Sci.">
        <title>Genomic Encyclopedia of Bacterial and Archaeal Type Strains, Phase III: the genomes of soil and plant-associated and newly described type strains.</title>
        <authorList>
            <person name="Whitman W.B."/>
            <person name="Woyke T."/>
            <person name="Klenk H.P."/>
            <person name="Zhou Y."/>
            <person name="Lilburn T.G."/>
            <person name="Beck B.J."/>
            <person name="De Vos P."/>
            <person name="Vandamme P."/>
            <person name="Eisen J.A."/>
            <person name="Garrity G."/>
            <person name="Hugenholtz P."/>
            <person name="Kyrpides N.C."/>
        </authorList>
    </citation>
    <scope>NUCLEOTIDE SEQUENCE [LARGE SCALE GENOMIC DNA]</scope>
    <source>
        <strain evidence="2 3">VKM Ac-2538</strain>
    </source>
</reference>
<dbReference type="Gene3D" id="3.40.630.30">
    <property type="match status" value="1"/>
</dbReference>
<organism evidence="2 3">
    <name type="scientific">Kribbella orskensis</name>
    <dbReference type="NCBI Taxonomy" id="2512216"/>
    <lineage>
        <taxon>Bacteria</taxon>
        <taxon>Bacillati</taxon>
        <taxon>Actinomycetota</taxon>
        <taxon>Actinomycetes</taxon>
        <taxon>Propionibacteriales</taxon>
        <taxon>Kribbellaceae</taxon>
        <taxon>Kribbella</taxon>
    </lineage>
</organism>
<dbReference type="Pfam" id="PF00583">
    <property type="entry name" value="Acetyltransf_1"/>
    <property type="match status" value="1"/>
</dbReference>
<proteinExistence type="predicted"/>
<dbReference type="CDD" id="cd04301">
    <property type="entry name" value="NAT_SF"/>
    <property type="match status" value="1"/>
</dbReference>
<dbReference type="SUPFAM" id="SSF55729">
    <property type="entry name" value="Acyl-CoA N-acyltransferases (Nat)"/>
    <property type="match status" value="1"/>
</dbReference>
<evidence type="ECO:0000259" key="1">
    <source>
        <dbReference type="PROSITE" id="PS51186"/>
    </source>
</evidence>
<protein>
    <submittedName>
        <fullName evidence="2">Acetyltransferase (GNAT) family protein</fullName>
    </submittedName>
</protein>
<comment type="caution">
    <text evidence="2">The sequence shown here is derived from an EMBL/GenBank/DDBJ whole genome shotgun (WGS) entry which is preliminary data.</text>
</comment>
<evidence type="ECO:0000313" key="2">
    <source>
        <dbReference type="EMBL" id="TCO21088.1"/>
    </source>
</evidence>
<name>A0ABY2BIF4_9ACTN</name>
<dbReference type="InterPro" id="IPR016181">
    <property type="entry name" value="Acyl_CoA_acyltransferase"/>
</dbReference>
<sequence>MGAAHLLTDGHHGYLTFLAVAAEHRRSGIARLLVEAAFRSSGAERIDLLSTSQSNPFYDSLPHTRFDGFRLYP</sequence>
<dbReference type="PROSITE" id="PS51186">
    <property type="entry name" value="GNAT"/>
    <property type="match status" value="1"/>
</dbReference>
<dbReference type="InterPro" id="IPR000182">
    <property type="entry name" value="GNAT_dom"/>
</dbReference>
<feature type="domain" description="N-acetyltransferase" evidence="1">
    <location>
        <begin position="1"/>
        <end position="73"/>
    </location>
</feature>